<proteinExistence type="predicted"/>
<dbReference type="Proteomes" id="UP001283361">
    <property type="component" value="Unassembled WGS sequence"/>
</dbReference>
<accession>A0AAE1CRN2</accession>
<protein>
    <submittedName>
        <fullName evidence="1">Uncharacterized protein</fullName>
    </submittedName>
</protein>
<name>A0AAE1CRN2_9GAST</name>
<dbReference type="EMBL" id="JAWDGP010007055">
    <property type="protein sequence ID" value="KAK3730793.1"/>
    <property type="molecule type" value="Genomic_DNA"/>
</dbReference>
<reference evidence="1" key="1">
    <citation type="journal article" date="2023" name="G3 (Bethesda)">
        <title>A reference genome for the long-term kleptoplast-retaining sea slug Elysia crispata morphotype clarki.</title>
        <authorList>
            <person name="Eastman K.E."/>
            <person name="Pendleton A.L."/>
            <person name="Shaikh M.A."/>
            <person name="Suttiyut T."/>
            <person name="Ogas R."/>
            <person name="Tomko P."/>
            <person name="Gavelis G."/>
            <person name="Widhalm J.R."/>
            <person name="Wisecaver J.H."/>
        </authorList>
    </citation>
    <scope>NUCLEOTIDE SEQUENCE</scope>
    <source>
        <strain evidence="1">ECLA1</strain>
    </source>
</reference>
<gene>
    <name evidence="1" type="ORF">RRG08_033226</name>
</gene>
<evidence type="ECO:0000313" key="2">
    <source>
        <dbReference type="Proteomes" id="UP001283361"/>
    </source>
</evidence>
<evidence type="ECO:0000313" key="1">
    <source>
        <dbReference type="EMBL" id="KAK3730793.1"/>
    </source>
</evidence>
<sequence>MTKGQWLTRPLTDFEQMSMDVYLQTERSAFRIPATFQRLDGRCGNNITYEETPQYNHMWFKSICNPKGSTPCCKND</sequence>
<keyword evidence="2" id="KW-1185">Reference proteome</keyword>
<comment type="caution">
    <text evidence="1">The sequence shown here is derived from an EMBL/GenBank/DDBJ whole genome shotgun (WGS) entry which is preliminary data.</text>
</comment>
<dbReference type="AlphaFoldDB" id="A0AAE1CRN2"/>
<feature type="non-terminal residue" evidence="1">
    <location>
        <position position="1"/>
    </location>
</feature>
<organism evidence="1 2">
    <name type="scientific">Elysia crispata</name>
    <name type="common">lettuce slug</name>
    <dbReference type="NCBI Taxonomy" id="231223"/>
    <lineage>
        <taxon>Eukaryota</taxon>
        <taxon>Metazoa</taxon>
        <taxon>Spiralia</taxon>
        <taxon>Lophotrochozoa</taxon>
        <taxon>Mollusca</taxon>
        <taxon>Gastropoda</taxon>
        <taxon>Heterobranchia</taxon>
        <taxon>Euthyneura</taxon>
        <taxon>Panpulmonata</taxon>
        <taxon>Sacoglossa</taxon>
        <taxon>Placobranchoidea</taxon>
        <taxon>Plakobranchidae</taxon>
        <taxon>Elysia</taxon>
    </lineage>
</organism>